<comment type="caution">
    <text evidence="3">The sequence shown here is derived from an EMBL/GenBank/DDBJ whole genome shotgun (WGS) entry which is preliminary data.</text>
</comment>
<dbReference type="InterPro" id="IPR002401">
    <property type="entry name" value="Cyt_P450_E_grp-I"/>
</dbReference>
<dbReference type="PANTHER" id="PTHR24291:SF167">
    <property type="entry name" value="CYTOCHROME P450 MONOOXYGENASE GLIC"/>
    <property type="match status" value="1"/>
</dbReference>
<dbReference type="SUPFAM" id="SSF48264">
    <property type="entry name" value="Cytochrome P450"/>
    <property type="match status" value="1"/>
</dbReference>
<dbReference type="InterPro" id="IPR001128">
    <property type="entry name" value="Cyt_P450"/>
</dbReference>
<comment type="similarity">
    <text evidence="1">Belongs to the cytochrome P450 family.</text>
</comment>
<evidence type="ECO:0000256" key="2">
    <source>
        <dbReference type="SAM" id="SignalP"/>
    </source>
</evidence>
<dbReference type="GO" id="GO:0004497">
    <property type="term" value="F:monooxygenase activity"/>
    <property type="evidence" value="ECO:0007669"/>
    <property type="project" value="InterPro"/>
</dbReference>
<proteinExistence type="inferred from homology"/>
<dbReference type="PRINTS" id="PR00463">
    <property type="entry name" value="EP450I"/>
</dbReference>
<organism evidence="3 4">
    <name type="scientific">Sphaceloma murrayae</name>
    <dbReference type="NCBI Taxonomy" id="2082308"/>
    <lineage>
        <taxon>Eukaryota</taxon>
        <taxon>Fungi</taxon>
        <taxon>Dikarya</taxon>
        <taxon>Ascomycota</taxon>
        <taxon>Pezizomycotina</taxon>
        <taxon>Dothideomycetes</taxon>
        <taxon>Dothideomycetidae</taxon>
        <taxon>Myriangiales</taxon>
        <taxon>Elsinoaceae</taxon>
        <taxon>Sphaceloma</taxon>
    </lineage>
</organism>
<dbReference type="PANTHER" id="PTHR24291">
    <property type="entry name" value="CYTOCHROME P450 FAMILY 4"/>
    <property type="match status" value="1"/>
</dbReference>
<dbReference type="Gene3D" id="1.10.630.10">
    <property type="entry name" value="Cytochrome P450"/>
    <property type="match status" value="1"/>
</dbReference>
<dbReference type="EMBL" id="NKHZ01000088">
    <property type="protein sequence ID" value="PNS14344.1"/>
    <property type="molecule type" value="Genomic_DNA"/>
</dbReference>
<feature type="signal peptide" evidence="2">
    <location>
        <begin position="1"/>
        <end position="16"/>
    </location>
</feature>
<dbReference type="STRING" id="2082308.A0A2K1QGR6"/>
<keyword evidence="4" id="KW-1185">Reference proteome</keyword>
<evidence type="ECO:0000313" key="3">
    <source>
        <dbReference type="EMBL" id="PNS14344.1"/>
    </source>
</evidence>
<dbReference type="AlphaFoldDB" id="A0A2K1QGR6"/>
<evidence type="ECO:0000256" key="1">
    <source>
        <dbReference type="ARBA" id="ARBA00010617"/>
    </source>
</evidence>
<dbReference type="InterPro" id="IPR036396">
    <property type="entry name" value="Cyt_P450_sf"/>
</dbReference>
<feature type="chain" id="PRO_5014421047" evidence="2">
    <location>
        <begin position="17"/>
        <end position="453"/>
    </location>
</feature>
<evidence type="ECO:0000313" key="4">
    <source>
        <dbReference type="Proteomes" id="UP000243797"/>
    </source>
</evidence>
<dbReference type="Pfam" id="PF00067">
    <property type="entry name" value="p450"/>
    <property type="match status" value="1"/>
</dbReference>
<reference evidence="3 4" key="1">
    <citation type="submission" date="2017-06" db="EMBL/GenBank/DDBJ databases">
        <title>Draft genome sequence of a variant of Elsinoe murrayae.</title>
        <authorList>
            <person name="Cheng Q."/>
        </authorList>
    </citation>
    <scope>NUCLEOTIDE SEQUENCE [LARGE SCALE GENOMIC DNA]</scope>
    <source>
        <strain evidence="3 4">CQ-2017a</strain>
    </source>
</reference>
<protein>
    <submittedName>
        <fullName evidence="3">Cytochrome P450 52A13</fullName>
    </submittedName>
</protein>
<dbReference type="InParanoid" id="A0A2K1QGR6"/>
<dbReference type="GO" id="GO:0020037">
    <property type="term" value="F:heme binding"/>
    <property type="evidence" value="ECO:0007669"/>
    <property type="project" value="InterPro"/>
</dbReference>
<gene>
    <name evidence="3" type="ORF">CAC42_6857</name>
</gene>
<dbReference type="GO" id="GO:0016705">
    <property type="term" value="F:oxidoreductase activity, acting on paired donors, with incorporation or reduction of molecular oxygen"/>
    <property type="evidence" value="ECO:0007669"/>
    <property type="project" value="InterPro"/>
</dbReference>
<sequence length="453" mass="50910">MLAGLILVSLLLGALCTRLHGVLLRKDPEAPALLQRVLSRVLNAVLVRLYPIKDLDGVRDIPSLPYQWPDGQGDKAKFLDGSRNYSQWREELGPIYRIWNGMTPEVVIADPTPLQTLFRDSDTHIKASNNNSGYIMGELLGSCLGLISGSEWKSLRTTLEPHFSHVTVSNSSLKIFNAAQRHLATLEVSKNFQAGFIHPSNDARVFLFDTSADLIYGGLSPEERAGLWRLVPPRESLFESVMDGGISRFDLSRVFEMPVHRKLKTYLSDFANFNHQVYQRKVATKGDLGLLEHYAKSNTNVKQLLQTIDESLFANLDVVTGAMSWLIYNLAKHRAAQAQLAEEVQLHTREDDASWIAYIMRDDTFLSACIRESARLSPIASFSIPQAPPTDRKAGEWILPAKTNITIDTRAINIEDPFWGKDRTEFNPSRFLDMKKSDVSTIRQSPSGQVQRC</sequence>
<name>A0A2K1QGR6_9PEZI</name>
<dbReference type="GO" id="GO:0005506">
    <property type="term" value="F:iron ion binding"/>
    <property type="evidence" value="ECO:0007669"/>
    <property type="project" value="InterPro"/>
</dbReference>
<accession>A0A2K1QGR6</accession>
<dbReference type="Proteomes" id="UP000243797">
    <property type="component" value="Unassembled WGS sequence"/>
</dbReference>
<dbReference type="InterPro" id="IPR050196">
    <property type="entry name" value="Cytochrome_P450_Monoox"/>
</dbReference>
<dbReference type="OrthoDB" id="2789670at2759"/>
<keyword evidence="2" id="KW-0732">Signal</keyword>